<dbReference type="Proteomes" id="UP000682733">
    <property type="component" value="Unassembled WGS sequence"/>
</dbReference>
<reference evidence="1" key="1">
    <citation type="submission" date="2021-02" db="EMBL/GenBank/DDBJ databases">
        <authorList>
            <person name="Nowell W R."/>
        </authorList>
    </citation>
    <scope>NUCLEOTIDE SEQUENCE</scope>
</reference>
<accession>A0A8S2DJ37</accession>
<evidence type="ECO:0000313" key="1">
    <source>
        <dbReference type="EMBL" id="CAF0973169.1"/>
    </source>
</evidence>
<dbReference type="PANTHER" id="PTHR32387:SF0">
    <property type="entry name" value="PROTEIN NO VEIN"/>
    <property type="match status" value="1"/>
</dbReference>
<evidence type="ECO:0000313" key="3">
    <source>
        <dbReference type="Proteomes" id="UP000677228"/>
    </source>
</evidence>
<dbReference type="EMBL" id="CAJOBA010005470">
    <property type="protein sequence ID" value="CAF3744414.1"/>
    <property type="molecule type" value="Genomic_DNA"/>
</dbReference>
<proteinExistence type="predicted"/>
<gene>
    <name evidence="1" type="ORF">OVA965_LOCUS13206</name>
    <name evidence="2" type="ORF">TMI583_LOCUS13209</name>
</gene>
<dbReference type="Proteomes" id="UP000677228">
    <property type="component" value="Unassembled WGS sequence"/>
</dbReference>
<dbReference type="InterPro" id="IPR052957">
    <property type="entry name" value="Auxin_embryo_med"/>
</dbReference>
<dbReference type="PANTHER" id="PTHR32387">
    <property type="entry name" value="WU:FJ29H11"/>
    <property type="match status" value="1"/>
</dbReference>
<dbReference type="AlphaFoldDB" id="A0A8S2DJ37"/>
<evidence type="ECO:0000313" key="2">
    <source>
        <dbReference type="EMBL" id="CAF3744414.1"/>
    </source>
</evidence>
<protein>
    <submittedName>
        <fullName evidence="1">Uncharacterized protein</fullName>
    </submittedName>
</protein>
<comment type="caution">
    <text evidence="1">The sequence shown here is derived from an EMBL/GenBank/DDBJ whole genome shotgun (WGS) entry which is preliminary data.</text>
</comment>
<name>A0A8S2DJ37_9BILA</name>
<sequence>MTRIGFKSVFMISHRPEIHSGPYHFCFDTVNGTEQIGYIRPIWLEEYDEILSSTNEWTTCIRLDDIHARLLLFLNRLRQIEIVRQQGINETNNRIFTRIDHDVKCDVESTTIAIAYPLNAIYESPSYQILPTQPLFAYLPLRSYGFRFILQADFEIPATRQEILRDNM</sequence>
<dbReference type="EMBL" id="CAJNOK010005464">
    <property type="protein sequence ID" value="CAF0973169.1"/>
    <property type="molecule type" value="Genomic_DNA"/>
</dbReference>
<organism evidence="1 3">
    <name type="scientific">Didymodactylos carnosus</name>
    <dbReference type="NCBI Taxonomy" id="1234261"/>
    <lineage>
        <taxon>Eukaryota</taxon>
        <taxon>Metazoa</taxon>
        <taxon>Spiralia</taxon>
        <taxon>Gnathifera</taxon>
        <taxon>Rotifera</taxon>
        <taxon>Eurotatoria</taxon>
        <taxon>Bdelloidea</taxon>
        <taxon>Philodinida</taxon>
        <taxon>Philodinidae</taxon>
        <taxon>Didymodactylos</taxon>
    </lineage>
</organism>